<evidence type="ECO:0000259" key="3">
    <source>
        <dbReference type="Pfam" id="PF03330"/>
    </source>
</evidence>
<proteinExistence type="predicted"/>
<dbReference type="InterPro" id="IPR051477">
    <property type="entry name" value="Expansin_CellWall"/>
</dbReference>
<dbReference type="NCBIfam" id="NF041659">
    <property type="entry name" value="Papain_Inhib"/>
    <property type="match status" value="1"/>
</dbReference>
<dbReference type="InterPro" id="IPR009009">
    <property type="entry name" value="RlpA-like_DPBB"/>
</dbReference>
<dbReference type="Pfam" id="PF03330">
    <property type="entry name" value="DPBB_1"/>
    <property type="match status" value="1"/>
</dbReference>
<name>A0A2A2D3L4_9ACTN</name>
<organism evidence="4 5">
    <name type="scientific">Streptomyces albireticuli</name>
    <dbReference type="NCBI Taxonomy" id="1940"/>
    <lineage>
        <taxon>Bacteria</taxon>
        <taxon>Bacillati</taxon>
        <taxon>Actinomycetota</taxon>
        <taxon>Actinomycetes</taxon>
        <taxon>Kitasatosporales</taxon>
        <taxon>Streptomycetaceae</taxon>
        <taxon>Streptomyces</taxon>
    </lineage>
</organism>
<accession>A0A2A2D3L4</accession>
<dbReference type="EMBL" id="NSJV01000405">
    <property type="protein sequence ID" value="PAU47033.1"/>
    <property type="molecule type" value="Genomic_DNA"/>
</dbReference>
<reference evidence="4 5" key="1">
    <citation type="submission" date="2017-08" db="EMBL/GenBank/DDBJ databases">
        <title>Genome sequence of Streptomyces albireticuli NRRL B-1670.</title>
        <authorList>
            <person name="Graham D.E."/>
            <person name="Mahan K.M."/>
            <person name="Klingeman D.M."/>
            <person name="Hettich R.L."/>
            <person name="Parry R.J."/>
            <person name="Spain J.C."/>
        </authorList>
    </citation>
    <scope>NUCLEOTIDE SEQUENCE [LARGE SCALE GENOMIC DNA]</scope>
    <source>
        <strain evidence="4 5">NRRL B-1670</strain>
    </source>
</reference>
<dbReference type="CDD" id="cd22273">
    <property type="entry name" value="DPBB_SPI-like"/>
    <property type="match status" value="1"/>
</dbReference>
<keyword evidence="5" id="KW-1185">Reference proteome</keyword>
<feature type="chain" id="PRO_5012923198" description="RlpA-like protein double-psi beta-barrel domain-containing protein" evidence="2">
    <location>
        <begin position="25"/>
        <end position="140"/>
    </location>
</feature>
<gene>
    <name evidence="4" type="ORF">CK936_20725</name>
</gene>
<dbReference type="RefSeq" id="WP_095582452.1">
    <property type="nucleotide sequence ID" value="NZ_JAJQQS010000018.1"/>
</dbReference>
<dbReference type="AlphaFoldDB" id="A0A2A2D3L4"/>
<evidence type="ECO:0000256" key="2">
    <source>
        <dbReference type="SAM" id="SignalP"/>
    </source>
</evidence>
<dbReference type="InterPro" id="IPR048197">
    <property type="entry name" value="Papain_inhib"/>
</dbReference>
<keyword evidence="1 2" id="KW-0732">Signal</keyword>
<dbReference type="Gene3D" id="2.40.40.10">
    <property type="entry name" value="RlpA-like domain"/>
    <property type="match status" value="1"/>
</dbReference>
<evidence type="ECO:0000313" key="4">
    <source>
        <dbReference type="EMBL" id="PAU47033.1"/>
    </source>
</evidence>
<dbReference type="PANTHER" id="PTHR31836:SF28">
    <property type="entry name" value="SRCR DOMAIN-CONTAINING PROTEIN-RELATED"/>
    <property type="match status" value="1"/>
</dbReference>
<evidence type="ECO:0000313" key="5">
    <source>
        <dbReference type="Proteomes" id="UP000218944"/>
    </source>
</evidence>
<dbReference type="SUPFAM" id="SSF50685">
    <property type="entry name" value="Barwin-like endoglucanases"/>
    <property type="match status" value="1"/>
</dbReference>
<comment type="caution">
    <text evidence="4">The sequence shown here is derived from an EMBL/GenBank/DDBJ whole genome shotgun (WGS) entry which is preliminary data.</text>
</comment>
<dbReference type="GO" id="GO:0004867">
    <property type="term" value="F:serine-type endopeptidase inhibitor activity"/>
    <property type="evidence" value="ECO:0007669"/>
    <property type="project" value="InterPro"/>
</dbReference>
<sequence>MRGNRAARSAAVILAVAATGIAVAAGPAAADVPIGQPMNGKMTYYTDQGFGACGTPIDANSQDLVAVSPSWWTSANPNNDPLCKGISVEVSYNGKTIRVPVKDKCLSCDRTHIDLGRLAFQKLAPLDRGVVNGITWKFVR</sequence>
<evidence type="ECO:0000256" key="1">
    <source>
        <dbReference type="ARBA" id="ARBA00022729"/>
    </source>
</evidence>
<feature type="signal peptide" evidence="2">
    <location>
        <begin position="1"/>
        <end position="24"/>
    </location>
</feature>
<dbReference type="PANTHER" id="PTHR31836">
    <property type="match status" value="1"/>
</dbReference>
<feature type="domain" description="RlpA-like protein double-psi beta-barrel" evidence="3">
    <location>
        <begin position="40"/>
        <end position="132"/>
    </location>
</feature>
<dbReference type="Proteomes" id="UP000218944">
    <property type="component" value="Unassembled WGS sequence"/>
</dbReference>
<protein>
    <recommendedName>
        <fullName evidence="3">RlpA-like protein double-psi beta-barrel domain-containing protein</fullName>
    </recommendedName>
</protein>
<dbReference type="GO" id="GO:0004869">
    <property type="term" value="F:cysteine-type endopeptidase inhibitor activity"/>
    <property type="evidence" value="ECO:0007669"/>
    <property type="project" value="InterPro"/>
</dbReference>
<dbReference type="InterPro" id="IPR036908">
    <property type="entry name" value="RlpA-like_sf"/>
</dbReference>